<name>A0A0F8VZR2_9ZZZZ</name>
<sequence length="234" mass="25916">NDDRVFTAFKPSATGTLDIKTDAGVGNTSDVDYFGMVGHDLFTEGATITFARSSDDISYTTIFTSTPGDDKIILRGFDQETFRFFRLRITGAVAAVSIGQLQWGTKVEVPFGIEVGFDPLSEVVRMRQTRSQEGNILGSVATFAERRASISLRLMPNSFVNGTTVGDFREFWDNHASIGKPFFWQWNAEEPPVNFEKDAFFAVIVNDAAISRPIVTPLDSGERDISFDIEGLKE</sequence>
<evidence type="ECO:0000313" key="1">
    <source>
        <dbReference type="EMBL" id="KKK49848.1"/>
    </source>
</evidence>
<reference evidence="1" key="1">
    <citation type="journal article" date="2015" name="Nature">
        <title>Complex archaea that bridge the gap between prokaryotes and eukaryotes.</title>
        <authorList>
            <person name="Spang A."/>
            <person name="Saw J.H."/>
            <person name="Jorgensen S.L."/>
            <person name="Zaremba-Niedzwiedzka K."/>
            <person name="Martijn J."/>
            <person name="Lind A.E."/>
            <person name="van Eijk R."/>
            <person name="Schleper C."/>
            <person name="Guy L."/>
            <person name="Ettema T.J."/>
        </authorList>
    </citation>
    <scope>NUCLEOTIDE SEQUENCE</scope>
</reference>
<organism evidence="1">
    <name type="scientific">marine sediment metagenome</name>
    <dbReference type="NCBI Taxonomy" id="412755"/>
    <lineage>
        <taxon>unclassified sequences</taxon>
        <taxon>metagenomes</taxon>
        <taxon>ecological metagenomes</taxon>
    </lineage>
</organism>
<feature type="non-terminal residue" evidence="1">
    <location>
        <position position="1"/>
    </location>
</feature>
<gene>
    <name evidence="1" type="ORF">LCGC14_3130930</name>
</gene>
<accession>A0A0F8VZR2</accession>
<dbReference type="EMBL" id="LAZR01068327">
    <property type="protein sequence ID" value="KKK49848.1"/>
    <property type="molecule type" value="Genomic_DNA"/>
</dbReference>
<dbReference type="AlphaFoldDB" id="A0A0F8VZR2"/>
<protein>
    <submittedName>
        <fullName evidence="1">Uncharacterized protein</fullName>
    </submittedName>
</protein>
<proteinExistence type="predicted"/>
<comment type="caution">
    <text evidence="1">The sequence shown here is derived from an EMBL/GenBank/DDBJ whole genome shotgun (WGS) entry which is preliminary data.</text>
</comment>